<feature type="compositionally biased region" description="Acidic residues" evidence="1">
    <location>
        <begin position="351"/>
        <end position="360"/>
    </location>
</feature>
<accession>A0A8R1YD56</accession>
<feature type="compositionally biased region" description="Pro residues" evidence="1">
    <location>
        <begin position="282"/>
        <end position="300"/>
    </location>
</feature>
<evidence type="ECO:0000256" key="1">
    <source>
        <dbReference type="SAM" id="MobiDB-lite"/>
    </source>
</evidence>
<feature type="compositionally biased region" description="Acidic residues" evidence="1">
    <location>
        <begin position="326"/>
        <end position="341"/>
    </location>
</feature>
<feature type="region of interest" description="Disordered" evidence="1">
    <location>
        <begin position="436"/>
        <end position="473"/>
    </location>
</feature>
<dbReference type="Proteomes" id="UP000005239">
    <property type="component" value="Unassembled WGS sequence"/>
</dbReference>
<dbReference type="EnsemblMetazoa" id="PPA15064.1">
    <property type="protein sequence ID" value="PPA15064.1"/>
    <property type="gene ID" value="WBGene00104618"/>
</dbReference>
<accession>A0A2A6BAU3</accession>
<sequence length="714" mass="77304">MYSFNTSMPTPVNFVYHGPAHPLMAPPQHMIPMQPAPYPGMTQSLDHMGFAPMVNQRMMAAPMPQPMMYHPPVPHAPMVVPPPPQMVPTQYQPMTQPPMGFVPLENQGIMAPMAPMTVHPPPQVPAHYQPMPQPQMVMVPKEHRPMMAPIQQTMCFNPPPPMPVPPPHMYQTVPPPHIVPIEYNQQMIAPNGFASQQAPIHHNGMIPQPVYMEPCAQPVTVPHPGTHQSSPMDYFTASAQMPTPRPDFMPMNHSFVTLPPHPTHEPGAFHLQDVSQPTDFGSPPPAYDTCPPSPIPPPPGFASHPPLIHPYSPIPGAGDSSNYGDDLYEELDFPITNDEDPASPSSNYSDDLTEDGDTDFLEPPFDSNDALLSPSPSSHSSEDFTEDADTAFLQPPSYSCPSTPPRCSSLFSNPVTASSFTPSYVSGGCTFHLPASSMDSESSPSTPSSISTTSTALSPYAQSTSSYGDADEGNNFDHDASALADYLGAASTSTPCNASLAYSQSTSSSNNDDNEDPSSEDALEGNDIEQVDYNHDSDALADYLECNMQLSEQEGFEQDSSLASSWSSSSIVHLSSSGSESVDEDAISVSSYTSTHSFRRGGCTFYPPPPPPSTSDSESNVDDEAEPRPLDDVQQLLQPSSAHSILRQFRPASQRDVDVAALNESEAAAYIYASFNRPVGQPQFAFTAEEIDDLVSNQLRMAREPSNTAVTHHV</sequence>
<reference evidence="2" key="2">
    <citation type="submission" date="2022-06" db="UniProtKB">
        <authorList>
            <consortium name="EnsemblMetazoa"/>
        </authorList>
    </citation>
    <scope>IDENTIFICATION</scope>
    <source>
        <strain evidence="2">PS312</strain>
    </source>
</reference>
<proteinExistence type="predicted"/>
<gene>
    <name evidence="2" type="primary">WBGene00104618</name>
</gene>
<feature type="region of interest" description="Disordered" evidence="1">
    <location>
        <begin position="596"/>
        <end position="628"/>
    </location>
</feature>
<dbReference type="AlphaFoldDB" id="A0A2A6BAU3"/>
<feature type="region of interest" description="Disordered" evidence="1">
    <location>
        <begin position="279"/>
        <end position="398"/>
    </location>
</feature>
<name>A0A2A6BAU3_PRIPA</name>
<evidence type="ECO:0000313" key="3">
    <source>
        <dbReference type="Proteomes" id="UP000005239"/>
    </source>
</evidence>
<keyword evidence="3" id="KW-1185">Reference proteome</keyword>
<feature type="region of interest" description="Disordered" evidence="1">
    <location>
        <begin position="500"/>
        <end position="522"/>
    </location>
</feature>
<organism evidence="2 3">
    <name type="scientific">Pristionchus pacificus</name>
    <name type="common">Parasitic nematode worm</name>
    <dbReference type="NCBI Taxonomy" id="54126"/>
    <lineage>
        <taxon>Eukaryota</taxon>
        <taxon>Metazoa</taxon>
        <taxon>Ecdysozoa</taxon>
        <taxon>Nematoda</taxon>
        <taxon>Chromadorea</taxon>
        <taxon>Rhabditida</taxon>
        <taxon>Rhabditina</taxon>
        <taxon>Diplogasteromorpha</taxon>
        <taxon>Diplogasteroidea</taxon>
        <taxon>Neodiplogasteridae</taxon>
        <taxon>Pristionchus</taxon>
    </lineage>
</organism>
<feature type="compositionally biased region" description="Low complexity" evidence="1">
    <location>
        <begin position="436"/>
        <end position="459"/>
    </location>
</feature>
<protein>
    <submittedName>
        <fullName evidence="2">Uncharacterized protein</fullName>
    </submittedName>
</protein>
<dbReference type="PRINTS" id="PR01217">
    <property type="entry name" value="PRICHEXTENSN"/>
</dbReference>
<feature type="compositionally biased region" description="Acidic residues" evidence="1">
    <location>
        <begin position="512"/>
        <end position="522"/>
    </location>
</feature>
<evidence type="ECO:0000313" key="2">
    <source>
        <dbReference type="EnsemblMetazoa" id="PPA15064.1"/>
    </source>
</evidence>
<reference evidence="3" key="1">
    <citation type="journal article" date="2008" name="Nat. Genet.">
        <title>The Pristionchus pacificus genome provides a unique perspective on nematode lifestyle and parasitism.</title>
        <authorList>
            <person name="Dieterich C."/>
            <person name="Clifton S.W."/>
            <person name="Schuster L.N."/>
            <person name="Chinwalla A."/>
            <person name="Delehaunty K."/>
            <person name="Dinkelacker I."/>
            <person name="Fulton L."/>
            <person name="Fulton R."/>
            <person name="Godfrey J."/>
            <person name="Minx P."/>
            <person name="Mitreva M."/>
            <person name="Roeseler W."/>
            <person name="Tian H."/>
            <person name="Witte H."/>
            <person name="Yang S.P."/>
            <person name="Wilson R.K."/>
            <person name="Sommer R.J."/>
        </authorList>
    </citation>
    <scope>NUCLEOTIDE SEQUENCE [LARGE SCALE GENOMIC DNA]</scope>
    <source>
        <strain evidence="3">PS312</strain>
    </source>
</reference>
<feature type="compositionally biased region" description="Low complexity" evidence="1">
    <location>
        <begin position="500"/>
        <end position="511"/>
    </location>
</feature>